<keyword evidence="1" id="KW-0378">Hydrolase</keyword>
<dbReference type="GeneID" id="96003963"/>
<name>A0AB34KVE3_9PEZI</name>
<dbReference type="SUPFAM" id="SSF53474">
    <property type="entry name" value="alpha/beta-Hydrolases"/>
    <property type="match status" value="1"/>
</dbReference>
<dbReference type="EMBL" id="JAAQHG020000006">
    <property type="protein sequence ID" value="KAL1588795.1"/>
    <property type="molecule type" value="Genomic_DNA"/>
</dbReference>
<dbReference type="InterPro" id="IPR000073">
    <property type="entry name" value="AB_hydrolase_1"/>
</dbReference>
<gene>
    <name evidence="4" type="ORF">WHR41_02519</name>
</gene>
<accession>A0AB34KVE3</accession>
<comment type="caution">
    <text evidence="4">The sequence shown here is derived from an EMBL/GenBank/DDBJ whole genome shotgun (WGS) entry which is preliminary data.</text>
</comment>
<keyword evidence="5" id="KW-1185">Reference proteome</keyword>
<organism evidence="4 5">
    <name type="scientific">Cladosporium halotolerans</name>
    <dbReference type="NCBI Taxonomy" id="1052096"/>
    <lineage>
        <taxon>Eukaryota</taxon>
        <taxon>Fungi</taxon>
        <taxon>Dikarya</taxon>
        <taxon>Ascomycota</taxon>
        <taxon>Pezizomycotina</taxon>
        <taxon>Dothideomycetes</taxon>
        <taxon>Dothideomycetidae</taxon>
        <taxon>Cladosporiales</taxon>
        <taxon>Cladosporiaceae</taxon>
        <taxon>Cladosporium</taxon>
    </lineage>
</organism>
<sequence length="298" mass="32605">MPTAYRAIDLEGPNSEAVRIAYLDHPASTHPEKGTIILLHGFPQTSHQYRHVIPFLANAGYRCLAPDYRCAGRSSTNHIDFRKTTIAGDLLALLDALAITDPVHVVGHDIGGMVAFALASRHPSRVRSVVWGECPLPGTTTYERELTDSAVQQFHFVFHAVADLPEALVAGRERLYVRHFLEKITYNLDAFGEADVDAYAAAYARPGALRCAFGVYRAFGQDAEENGAWVRELGKCVVPSMVLSGEFSRHREGAWGMALEVTEAEKVVEGVVEGAAHYLAEESPEGFLKAVLPFIDGN</sequence>
<evidence type="ECO:0000313" key="5">
    <source>
        <dbReference type="Proteomes" id="UP000803884"/>
    </source>
</evidence>
<dbReference type="GO" id="GO:0016787">
    <property type="term" value="F:hydrolase activity"/>
    <property type="evidence" value="ECO:0007669"/>
    <property type="project" value="UniProtKB-KW"/>
</dbReference>
<dbReference type="Gene3D" id="3.40.50.1820">
    <property type="entry name" value="alpha/beta hydrolase"/>
    <property type="match status" value="1"/>
</dbReference>
<dbReference type="InterPro" id="IPR000639">
    <property type="entry name" value="Epox_hydrolase-like"/>
</dbReference>
<dbReference type="InterPro" id="IPR029058">
    <property type="entry name" value="AB_hydrolase_fold"/>
</dbReference>
<dbReference type="Pfam" id="PF00561">
    <property type="entry name" value="Abhydrolase_1"/>
    <property type="match status" value="1"/>
</dbReference>
<dbReference type="Proteomes" id="UP000803884">
    <property type="component" value="Unassembled WGS sequence"/>
</dbReference>
<protein>
    <recommendedName>
        <fullName evidence="3">AB hydrolase-1 domain-containing protein</fullName>
    </recommendedName>
</protein>
<evidence type="ECO:0000313" key="4">
    <source>
        <dbReference type="EMBL" id="KAL1588795.1"/>
    </source>
</evidence>
<comment type="similarity">
    <text evidence="2">Belongs to the AB hydrolase superfamily. Epoxide hydrolase family.</text>
</comment>
<reference evidence="4 5" key="1">
    <citation type="journal article" date="2020" name="Microbiol. Resour. Announc.">
        <title>Draft Genome Sequence of a Cladosporium Species Isolated from the Mesophotic Ascidian Didemnum maculosum.</title>
        <authorList>
            <person name="Gioti A."/>
            <person name="Siaperas R."/>
            <person name="Nikolaivits E."/>
            <person name="Le Goff G."/>
            <person name="Ouazzani J."/>
            <person name="Kotoulas G."/>
            <person name="Topakas E."/>
        </authorList>
    </citation>
    <scope>NUCLEOTIDE SEQUENCE [LARGE SCALE GENOMIC DNA]</scope>
    <source>
        <strain evidence="4 5">TM138-S3</strain>
    </source>
</reference>
<evidence type="ECO:0000256" key="1">
    <source>
        <dbReference type="ARBA" id="ARBA00022801"/>
    </source>
</evidence>
<evidence type="ECO:0000259" key="3">
    <source>
        <dbReference type="Pfam" id="PF00561"/>
    </source>
</evidence>
<feature type="domain" description="AB hydrolase-1" evidence="3">
    <location>
        <begin position="35"/>
        <end position="130"/>
    </location>
</feature>
<dbReference type="PANTHER" id="PTHR43329">
    <property type="entry name" value="EPOXIDE HYDROLASE"/>
    <property type="match status" value="1"/>
</dbReference>
<dbReference type="RefSeq" id="XP_069231900.1">
    <property type="nucleotide sequence ID" value="XM_069371125.1"/>
</dbReference>
<dbReference type="PRINTS" id="PR00412">
    <property type="entry name" value="EPOXHYDRLASE"/>
</dbReference>
<evidence type="ECO:0000256" key="2">
    <source>
        <dbReference type="ARBA" id="ARBA00038334"/>
    </source>
</evidence>
<proteinExistence type="inferred from homology"/>
<dbReference type="AlphaFoldDB" id="A0AB34KVE3"/>